<dbReference type="PROSITE" id="PS51128">
    <property type="entry name" value="ZF_DKSA_2"/>
    <property type="match status" value="1"/>
</dbReference>
<dbReference type="SUPFAM" id="SSF57716">
    <property type="entry name" value="Glucocorticoid receptor-like (DNA-binding domain)"/>
    <property type="match status" value="1"/>
</dbReference>
<dbReference type="Gene3D" id="1.20.120.910">
    <property type="entry name" value="DksA, coiled-coil domain"/>
    <property type="match status" value="1"/>
</dbReference>
<dbReference type="PATRIC" id="fig|189381.12.peg.80"/>
<comment type="caution">
    <text evidence="7">The sequence shown here is derived from an EMBL/GenBank/DDBJ whole genome shotgun (WGS) entry which is preliminary data.</text>
</comment>
<dbReference type="PANTHER" id="PTHR33823">
    <property type="entry name" value="RNA POLYMERASE-BINDING TRANSCRIPTION FACTOR DKSA-RELATED"/>
    <property type="match status" value="1"/>
</dbReference>
<evidence type="ECO:0000256" key="3">
    <source>
        <dbReference type="ARBA" id="ARBA00022833"/>
    </source>
</evidence>
<dbReference type="PANTHER" id="PTHR33823:SF4">
    <property type="entry name" value="GENERAL STRESS PROTEIN 16O"/>
    <property type="match status" value="1"/>
</dbReference>
<dbReference type="GO" id="GO:0008270">
    <property type="term" value="F:zinc ion binding"/>
    <property type="evidence" value="ECO:0007669"/>
    <property type="project" value="UniProtKB-KW"/>
</dbReference>
<dbReference type="RefSeq" id="WP_053426233.1">
    <property type="nucleotide sequence ID" value="NZ_CP128801.1"/>
</dbReference>
<dbReference type="Pfam" id="PF01258">
    <property type="entry name" value="zf-dskA_traR"/>
    <property type="match status" value="1"/>
</dbReference>
<proteinExistence type="predicted"/>
<evidence type="ECO:0000259" key="6">
    <source>
        <dbReference type="Pfam" id="PF01258"/>
    </source>
</evidence>
<dbReference type="Proteomes" id="UP000037405">
    <property type="component" value="Unassembled WGS sequence"/>
</dbReference>
<name>A0A0M0GMJ9_9BACI</name>
<evidence type="ECO:0000256" key="2">
    <source>
        <dbReference type="ARBA" id="ARBA00022771"/>
    </source>
</evidence>
<feature type="region of interest" description="Disordered" evidence="5">
    <location>
        <begin position="133"/>
        <end position="251"/>
    </location>
</feature>
<dbReference type="SUPFAM" id="SSF109635">
    <property type="entry name" value="DnaK suppressor protein DksA, alpha-hairpin domain"/>
    <property type="match status" value="1"/>
</dbReference>
<evidence type="ECO:0000256" key="5">
    <source>
        <dbReference type="SAM" id="MobiDB-lite"/>
    </source>
</evidence>
<feature type="compositionally biased region" description="Acidic residues" evidence="5">
    <location>
        <begin position="180"/>
        <end position="197"/>
    </location>
</feature>
<gene>
    <name evidence="7" type="ORF">AF331_00090</name>
</gene>
<keyword evidence="2" id="KW-0863">Zinc-finger</keyword>
<feature type="zinc finger region" description="dksA C4-type" evidence="4">
    <location>
        <begin position="93"/>
        <end position="117"/>
    </location>
</feature>
<feature type="compositionally biased region" description="Basic and acidic residues" evidence="5">
    <location>
        <begin position="1"/>
        <end position="19"/>
    </location>
</feature>
<dbReference type="EMBL" id="LGUE01000001">
    <property type="protein sequence ID" value="KON90988.1"/>
    <property type="molecule type" value="Genomic_DNA"/>
</dbReference>
<dbReference type="OrthoDB" id="9811543at2"/>
<dbReference type="InterPro" id="IPR037187">
    <property type="entry name" value="DnaK_N"/>
</dbReference>
<keyword evidence="8" id="KW-1185">Reference proteome</keyword>
<dbReference type="InterPro" id="IPR014240">
    <property type="entry name" value="YteA"/>
</dbReference>
<dbReference type="InterPro" id="IPR000962">
    <property type="entry name" value="Znf_DskA_TraR"/>
</dbReference>
<evidence type="ECO:0000256" key="1">
    <source>
        <dbReference type="ARBA" id="ARBA00022723"/>
    </source>
</evidence>
<feature type="compositionally biased region" description="Basic and acidic residues" evidence="5">
    <location>
        <begin position="141"/>
        <end position="154"/>
    </location>
</feature>
<feature type="region of interest" description="Disordered" evidence="5">
    <location>
        <begin position="1"/>
        <end position="56"/>
    </location>
</feature>
<organism evidence="7 8">
    <name type="scientific">Rossellomorea marisflavi</name>
    <dbReference type="NCBI Taxonomy" id="189381"/>
    <lineage>
        <taxon>Bacteria</taxon>
        <taxon>Bacillati</taxon>
        <taxon>Bacillota</taxon>
        <taxon>Bacilli</taxon>
        <taxon>Bacillales</taxon>
        <taxon>Bacillaceae</taxon>
        <taxon>Rossellomorea</taxon>
    </lineage>
</organism>
<evidence type="ECO:0000256" key="4">
    <source>
        <dbReference type="PROSITE-ProRule" id="PRU00510"/>
    </source>
</evidence>
<sequence length="251" mass="28560">MLSTQEKQKLKEELMDQKNHIQGQLDDREENPANTGDNENGGELSLYDNHPADMGSELYEREKDFALDEHSKSELNKIDDALKAMDEGSYGTCKECGEEIPFERLEAIPTTLYCKDHASAQSVVDDRPAEEDILQPPVNGEFRHETGQLVRDTEDSFQEVGRFGTSETPSDFQGDHDDYSDLYEDDDETEGFTEDMESFVGTDMDGKNTKAYPSKAHEEYEDMLDENDMESTIGDIPYKERDSYVSDKKKS</sequence>
<feature type="compositionally biased region" description="Acidic residues" evidence="5">
    <location>
        <begin position="219"/>
        <end position="229"/>
    </location>
</feature>
<keyword evidence="1" id="KW-0479">Metal-binding</keyword>
<accession>A0A0M0GMJ9</accession>
<feature type="domain" description="Zinc finger DksA/TraR C4-type" evidence="6">
    <location>
        <begin position="88"/>
        <end position="116"/>
    </location>
</feature>
<evidence type="ECO:0000313" key="7">
    <source>
        <dbReference type="EMBL" id="KON90988.1"/>
    </source>
</evidence>
<reference evidence="8" key="1">
    <citation type="submission" date="2015-07" db="EMBL/GenBank/DDBJ databases">
        <title>Fjat-14235 jcm11544.</title>
        <authorList>
            <person name="Liu B."/>
            <person name="Wang J."/>
            <person name="Zhu Y."/>
            <person name="Liu G."/>
            <person name="Chen Q."/>
            <person name="Chen Z."/>
            <person name="Lan J."/>
            <person name="Che J."/>
            <person name="Ge C."/>
            <person name="Shi H."/>
            <person name="Pan Z."/>
            <person name="Liu X."/>
        </authorList>
    </citation>
    <scope>NUCLEOTIDE SEQUENCE [LARGE SCALE GENOMIC DNA]</scope>
    <source>
        <strain evidence="8">JCM 11544</strain>
    </source>
</reference>
<dbReference type="STRING" id="189381.GCA_900166615_04382"/>
<evidence type="ECO:0000313" key="8">
    <source>
        <dbReference type="Proteomes" id="UP000037405"/>
    </source>
</evidence>
<dbReference type="NCBIfam" id="TIGR02890">
    <property type="entry name" value="bacill_yteA"/>
    <property type="match status" value="1"/>
</dbReference>
<protein>
    <submittedName>
        <fullName evidence="7">Molecular chaperone DnaK</fullName>
    </submittedName>
</protein>
<dbReference type="AlphaFoldDB" id="A0A0M0GMJ9"/>
<feature type="compositionally biased region" description="Basic and acidic residues" evidence="5">
    <location>
        <begin position="237"/>
        <end position="251"/>
    </location>
</feature>
<keyword evidence="3" id="KW-0862">Zinc</keyword>